<organism evidence="3 4">
    <name type="scientific">Trichoderma asperellum (strain ATCC 204424 / CBS 433.97 / NBRC 101777)</name>
    <dbReference type="NCBI Taxonomy" id="1042311"/>
    <lineage>
        <taxon>Eukaryota</taxon>
        <taxon>Fungi</taxon>
        <taxon>Dikarya</taxon>
        <taxon>Ascomycota</taxon>
        <taxon>Pezizomycotina</taxon>
        <taxon>Sordariomycetes</taxon>
        <taxon>Hypocreomycetidae</taxon>
        <taxon>Hypocreales</taxon>
        <taxon>Hypocreaceae</taxon>
        <taxon>Trichoderma</taxon>
    </lineage>
</organism>
<dbReference type="SUPFAM" id="SSF52540">
    <property type="entry name" value="P-loop containing nucleoside triphosphate hydrolases"/>
    <property type="match status" value="1"/>
</dbReference>
<evidence type="ECO:0000313" key="4">
    <source>
        <dbReference type="Proteomes" id="UP000240493"/>
    </source>
</evidence>
<feature type="non-terminal residue" evidence="3">
    <location>
        <position position="127"/>
    </location>
</feature>
<dbReference type="EMBL" id="KZ679266">
    <property type="protein sequence ID" value="PTB38220.1"/>
    <property type="molecule type" value="Genomic_DNA"/>
</dbReference>
<dbReference type="PANTHER" id="PTHR10039">
    <property type="entry name" value="AMELOGENIN"/>
    <property type="match status" value="1"/>
</dbReference>
<proteinExistence type="predicted"/>
<dbReference type="STRING" id="1042311.A0A2T3Z0C1"/>
<keyword evidence="1" id="KW-0677">Repeat</keyword>
<dbReference type="AlphaFoldDB" id="A0A2T3Z0C1"/>
<reference evidence="3 4" key="1">
    <citation type="submission" date="2016-07" db="EMBL/GenBank/DDBJ databases">
        <title>Multiple horizontal gene transfer events from other fungi enriched the ability of initially mycotrophic Trichoderma (Ascomycota) to feed on dead plant biomass.</title>
        <authorList>
            <consortium name="DOE Joint Genome Institute"/>
            <person name="Aerts A."/>
            <person name="Atanasova L."/>
            <person name="Chenthamara K."/>
            <person name="Zhang J."/>
            <person name="Grujic M."/>
            <person name="Henrissat B."/>
            <person name="Kuo A."/>
            <person name="Salamov A."/>
            <person name="Lipzen A."/>
            <person name="Labutti K."/>
            <person name="Barry K."/>
            <person name="Miao Y."/>
            <person name="Rahimi M.J."/>
            <person name="Shen Q."/>
            <person name="Grigoriev I.V."/>
            <person name="Kubicek C.P."/>
            <person name="Druzhinina I.S."/>
        </authorList>
    </citation>
    <scope>NUCLEOTIDE SEQUENCE [LARGE SCALE GENOMIC DNA]</scope>
    <source>
        <strain evidence="3 4">CBS 433.97</strain>
    </source>
</reference>
<evidence type="ECO:0000313" key="3">
    <source>
        <dbReference type="EMBL" id="PTB38220.1"/>
    </source>
</evidence>
<dbReference type="OrthoDB" id="194358at2759"/>
<sequence length="127" mass="14395">RVLWVTGPPGAGKTMLMRATAQGLLEEAKTMSSIDKFNLAYLFCDGRHQPHGYVTQAIKSLIWQILKSQPSLVEHMEEKFRSTGRDTFNDLSDFYAMSTVLYEMIDDSHRDGTKFGLTYVIVDAIDE</sequence>
<dbReference type="Pfam" id="PF24883">
    <property type="entry name" value="NPHP3_N"/>
    <property type="match status" value="1"/>
</dbReference>
<name>A0A2T3Z0C1_TRIA4</name>
<evidence type="ECO:0000259" key="2">
    <source>
        <dbReference type="Pfam" id="PF24883"/>
    </source>
</evidence>
<evidence type="ECO:0000256" key="1">
    <source>
        <dbReference type="ARBA" id="ARBA00022737"/>
    </source>
</evidence>
<protein>
    <recommendedName>
        <fullName evidence="2">Nephrocystin 3-like N-terminal domain-containing protein</fullName>
    </recommendedName>
</protein>
<accession>A0A2T3Z0C1</accession>
<dbReference type="InterPro" id="IPR027417">
    <property type="entry name" value="P-loop_NTPase"/>
</dbReference>
<dbReference type="InterPro" id="IPR056884">
    <property type="entry name" value="NPHP3-like_N"/>
</dbReference>
<dbReference type="Gene3D" id="3.40.50.300">
    <property type="entry name" value="P-loop containing nucleotide triphosphate hydrolases"/>
    <property type="match status" value="1"/>
</dbReference>
<dbReference type="Proteomes" id="UP000240493">
    <property type="component" value="Unassembled WGS sequence"/>
</dbReference>
<feature type="non-terminal residue" evidence="3">
    <location>
        <position position="1"/>
    </location>
</feature>
<feature type="domain" description="Nephrocystin 3-like N-terminal" evidence="2">
    <location>
        <begin position="1"/>
        <end position="127"/>
    </location>
</feature>
<keyword evidence="4" id="KW-1185">Reference proteome</keyword>
<gene>
    <name evidence="3" type="ORF">M441DRAFT_109690</name>
</gene>